<dbReference type="CDD" id="cd17089">
    <property type="entry name" value="FERM_F0_TLN"/>
    <property type="match status" value="1"/>
</dbReference>
<sequence>MPAQLSLKVHVADMGTTKTMQFPSDMSIHDACHDIRQKLGEGGGGVDHGLFWPEHLKWLAPGRTFEYYDMKSGENLDFKKRHRLLRVKTTDETLKTIIIDETLTVAELVMAICERIGNPGELPGGNLGGTGPRSKKAG</sequence>
<keyword evidence="3" id="KW-1185">Reference proteome</keyword>
<dbReference type="Gene3D" id="3.10.20.90">
    <property type="entry name" value="Phosphatidylinositol 3-kinase Catalytic Subunit, Chain A, domain 1"/>
    <property type="match status" value="2"/>
</dbReference>
<dbReference type="GO" id="GO:0005886">
    <property type="term" value="C:plasma membrane"/>
    <property type="evidence" value="ECO:0007669"/>
    <property type="project" value="TreeGrafter"/>
</dbReference>
<dbReference type="OrthoDB" id="10262320at2759"/>
<dbReference type="GO" id="GO:0098609">
    <property type="term" value="P:cell-cell adhesion"/>
    <property type="evidence" value="ECO:0007669"/>
    <property type="project" value="TreeGrafter"/>
</dbReference>
<protein>
    <recommendedName>
        <fullName evidence="1">Talin N-terminal F0 domain-containing protein</fullName>
    </recommendedName>
</protein>
<reference evidence="2 3" key="1">
    <citation type="journal article" name="Sci. Rep.">
        <title>Genome-scale phylogenetic analyses confirm Olpidium as the closest living zoosporic fungus to the non-flagellated, terrestrial fungi.</title>
        <authorList>
            <person name="Chang Y."/>
            <person name="Rochon D."/>
            <person name="Sekimoto S."/>
            <person name="Wang Y."/>
            <person name="Chovatia M."/>
            <person name="Sandor L."/>
            <person name="Salamov A."/>
            <person name="Grigoriev I.V."/>
            <person name="Stajich J.E."/>
            <person name="Spatafora J.W."/>
        </authorList>
    </citation>
    <scope>NUCLEOTIDE SEQUENCE [LARGE SCALE GENOMIC DNA]</scope>
    <source>
        <strain evidence="2">S191</strain>
    </source>
</reference>
<organism evidence="2 3">
    <name type="scientific">Olpidium bornovanus</name>
    <dbReference type="NCBI Taxonomy" id="278681"/>
    <lineage>
        <taxon>Eukaryota</taxon>
        <taxon>Fungi</taxon>
        <taxon>Fungi incertae sedis</taxon>
        <taxon>Olpidiomycota</taxon>
        <taxon>Olpidiomycotina</taxon>
        <taxon>Olpidiomycetes</taxon>
        <taxon>Olpidiales</taxon>
        <taxon>Olpidiaceae</taxon>
        <taxon>Olpidium</taxon>
    </lineage>
</organism>
<comment type="caution">
    <text evidence="2">The sequence shown here is derived from an EMBL/GenBank/DDBJ whole genome shotgun (WGS) entry which is preliminary data.</text>
</comment>
<dbReference type="Proteomes" id="UP000673691">
    <property type="component" value="Unassembled WGS sequence"/>
</dbReference>
<dbReference type="InterPro" id="IPR032425">
    <property type="entry name" value="FERM_f0"/>
</dbReference>
<feature type="domain" description="Talin N-terminal F0" evidence="1">
    <location>
        <begin position="5"/>
        <end position="80"/>
    </location>
</feature>
<dbReference type="GO" id="GO:0005737">
    <property type="term" value="C:cytoplasm"/>
    <property type="evidence" value="ECO:0007669"/>
    <property type="project" value="TreeGrafter"/>
</dbReference>
<evidence type="ECO:0000313" key="2">
    <source>
        <dbReference type="EMBL" id="KAG5457326.1"/>
    </source>
</evidence>
<dbReference type="EMBL" id="JAEFCI010010262">
    <property type="protein sequence ID" value="KAG5457326.1"/>
    <property type="molecule type" value="Genomic_DNA"/>
</dbReference>
<dbReference type="PANTHER" id="PTHR19981:SF1">
    <property type="entry name" value="RHEA, ISOFORM B"/>
    <property type="match status" value="1"/>
</dbReference>
<evidence type="ECO:0000313" key="3">
    <source>
        <dbReference type="Proteomes" id="UP000673691"/>
    </source>
</evidence>
<evidence type="ECO:0000259" key="1">
    <source>
        <dbReference type="Pfam" id="PF16511"/>
    </source>
</evidence>
<dbReference type="PANTHER" id="PTHR19981">
    <property type="entry name" value="TALIN"/>
    <property type="match status" value="1"/>
</dbReference>
<gene>
    <name evidence="2" type="ORF">BJ554DRAFT_2694</name>
</gene>
<dbReference type="AlphaFoldDB" id="A0A8H8DGH1"/>
<name>A0A8H8DGH1_9FUNG</name>
<dbReference type="GO" id="GO:0030036">
    <property type="term" value="P:actin cytoskeleton organization"/>
    <property type="evidence" value="ECO:0007669"/>
    <property type="project" value="TreeGrafter"/>
</dbReference>
<proteinExistence type="predicted"/>
<accession>A0A8H8DGH1</accession>
<dbReference type="Pfam" id="PF16511">
    <property type="entry name" value="FERM_f0"/>
    <property type="match status" value="1"/>
</dbReference>